<evidence type="ECO:0000256" key="4">
    <source>
        <dbReference type="PROSITE-ProRule" id="PRU00027"/>
    </source>
</evidence>
<accession>A0A921U1U6</accession>
<dbReference type="PANTHER" id="PTHR34396:SF25">
    <property type="entry name" value="BOUNDARY ELEMENT ASSOCIATED FACTOR"/>
    <property type="match status" value="1"/>
</dbReference>
<gene>
    <name evidence="7" type="ORF">BDA96_10G227800</name>
</gene>
<dbReference type="Proteomes" id="UP000807115">
    <property type="component" value="Chromosome 10"/>
</dbReference>
<keyword evidence="2 4" id="KW-0863">Zinc-finger</keyword>
<keyword evidence="1" id="KW-0479">Metal-binding</keyword>
<reference evidence="7" key="2">
    <citation type="submission" date="2020-10" db="EMBL/GenBank/DDBJ databases">
        <authorList>
            <person name="Cooper E.A."/>
            <person name="Brenton Z.W."/>
            <person name="Flinn B.S."/>
            <person name="Jenkins J."/>
            <person name="Shu S."/>
            <person name="Flowers D."/>
            <person name="Luo F."/>
            <person name="Wang Y."/>
            <person name="Xia P."/>
            <person name="Barry K."/>
            <person name="Daum C."/>
            <person name="Lipzen A."/>
            <person name="Yoshinaga Y."/>
            <person name="Schmutz J."/>
            <person name="Saski C."/>
            <person name="Vermerris W."/>
            <person name="Kresovich S."/>
        </authorList>
    </citation>
    <scope>NUCLEOTIDE SEQUENCE</scope>
</reference>
<proteinExistence type="predicted"/>
<sequence>MTESIEVVSDHEEGGQEEVELQDQPSGKHHRKKSHVCKDFEELEFDDPNLTSAKCRICKKILTARIKNGTSHLVRHIQMHDIGQASLELLISMFFG</sequence>
<dbReference type="PANTHER" id="PTHR34396">
    <property type="entry name" value="OS03G0264950 PROTEIN-RELATED"/>
    <property type="match status" value="1"/>
</dbReference>
<dbReference type="InterPro" id="IPR036236">
    <property type="entry name" value="Znf_C2H2_sf"/>
</dbReference>
<dbReference type="InterPro" id="IPR003656">
    <property type="entry name" value="Znf_BED"/>
</dbReference>
<feature type="region of interest" description="Disordered" evidence="5">
    <location>
        <begin position="1"/>
        <end position="33"/>
    </location>
</feature>
<evidence type="ECO:0000256" key="1">
    <source>
        <dbReference type="ARBA" id="ARBA00022723"/>
    </source>
</evidence>
<dbReference type="EMBL" id="CM027689">
    <property type="protein sequence ID" value="KAG0514840.1"/>
    <property type="molecule type" value="Genomic_DNA"/>
</dbReference>
<evidence type="ECO:0000313" key="8">
    <source>
        <dbReference type="Proteomes" id="UP000807115"/>
    </source>
</evidence>
<feature type="domain" description="BED-type" evidence="6">
    <location>
        <begin position="31"/>
        <end position="87"/>
    </location>
</feature>
<evidence type="ECO:0000256" key="3">
    <source>
        <dbReference type="ARBA" id="ARBA00022833"/>
    </source>
</evidence>
<reference evidence="7" key="1">
    <citation type="journal article" date="2019" name="BMC Genomics">
        <title>A new reference genome for Sorghum bicolor reveals high levels of sequence similarity between sweet and grain genotypes: implications for the genetics of sugar metabolism.</title>
        <authorList>
            <person name="Cooper E.A."/>
            <person name="Brenton Z.W."/>
            <person name="Flinn B.S."/>
            <person name="Jenkins J."/>
            <person name="Shu S."/>
            <person name="Flowers D."/>
            <person name="Luo F."/>
            <person name="Wang Y."/>
            <person name="Xia P."/>
            <person name="Barry K."/>
            <person name="Daum C."/>
            <person name="Lipzen A."/>
            <person name="Yoshinaga Y."/>
            <person name="Schmutz J."/>
            <person name="Saski C."/>
            <person name="Vermerris W."/>
            <person name="Kresovich S."/>
        </authorList>
    </citation>
    <scope>NUCLEOTIDE SEQUENCE</scope>
</reference>
<evidence type="ECO:0000259" key="6">
    <source>
        <dbReference type="PROSITE" id="PS50808"/>
    </source>
</evidence>
<evidence type="ECO:0000256" key="5">
    <source>
        <dbReference type="SAM" id="MobiDB-lite"/>
    </source>
</evidence>
<comment type="caution">
    <text evidence="7">The sequence shown here is derived from an EMBL/GenBank/DDBJ whole genome shotgun (WGS) entry which is preliminary data.</text>
</comment>
<dbReference type="SMART" id="SM00614">
    <property type="entry name" value="ZnF_BED"/>
    <property type="match status" value="1"/>
</dbReference>
<dbReference type="GO" id="GO:0008270">
    <property type="term" value="F:zinc ion binding"/>
    <property type="evidence" value="ECO:0007669"/>
    <property type="project" value="UniProtKB-KW"/>
</dbReference>
<evidence type="ECO:0000256" key="2">
    <source>
        <dbReference type="ARBA" id="ARBA00022771"/>
    </source>
</evidence>
<name>A0A921U1U6_SORBI</name>
<dbReference type="InterPro" id="IPR053031">
    <property type="entry name" value="Cuticle_assoc_protein"/>
</dbReference>
<organism evidence="7 8">
    <name type="scientific">Sorghum bicolor</name>
    <name type="common">Sorghum</name>
    <name type="synonym">Sorghum vulgare</name>
    <dbReference type="NCBI Taxonomy" id="4558"/>
    <lineage>
        <taxon>Eukaryota</taxon>
        <taxon>Viridiplantae</taxon>
        <taxon>Streptophyta</taxon>
        <taxon>Embryophyta</taxon>
        <taxon>Tracheophyta</taxon>
        <taxon>Spermatophyta</taxon>
        <taxon>Magnoliopsida</taxon>
        <taxon>Liliopsida</taxon>
        <taxon>Poales</taxon>
        <taxon>Poaceae</taxon>
        <taxon>PACMAD clade</taxon>
        <taxon>Panicoideae</taxon>
        <taxon>Andropogonodae</taxon>
        <taxon>Andropogoneae</taxon>
        <taxon>Sorghinae</taxon>
        <taxon>Sorghum</taxon>
    </lineage>
</organism>
<dbReference type="Pfam" id="PF02892">
    <property type="entry name" value="zf-BED"/>
    <property type="match status" value="1"/>
</dbReference>
<dbReference type="PROSITE" id="PS50808">
    <property type="entry name" value="ZF_BED"/>
    <property type="match status" value="1"/>
</dbReference>
<dbReference type="GO" id="GO:0003677">
    <property type="term" value="F:DNA binding"/>
    <property type="evidence" value="ECO:0007669"/>
    <property type="project" value="InterPro"/>
</dbReference>
<dbReference type="SUPFAM" id="SSF57667">
    <property type="entry name" value="beta-beta-alpha zinc fingers"/>
    <property type="match status" value="1"/>
</dbReference>
<keyword evidence="3" id="KW-0862">Zinc</keyword>
<dbReference type="AlphaFoldDB" id="A0A921U1U6"/>
<evidence type="ECO:0000313" key="7">
    <source>
        <dbReference type="EMBL" id="KAG0514840.1"/>
    </source>
</evidence>
<protein>
    <recommendedName>
        <fullName evidence="6">BED-type domain-containing protein</fullName>
    </recommendedName>
</protein>